<gene>
    <name evidence="11" type="ORF">EWM64_g10158</name>
</gene>
<evidence type="ECO:0000256" key="5">
    <source>
        <dbReference type="ARBA" id="ARBA00022723"/>
    </source>
</evidence>
<dbReference type="PRINTS" id="PR00463">
    <property type="entry name" value="EP450I"/>
</dbReference>
<dbReference type="PANTHER" id="PTHR46300">
    <property type="entry name" value="P450, PUTATIVE (EUROFUNG)-RELATED-RELATED"/>
    <property type="match status" value="1"/>
</dbReference>
<evidence type="ECO:0000256" key="8">
    <source>
        <dbReference type="ARBA" id="ARBA00023033"/>
    </source>
</evidence>
<keyword evidence="4 9" id="KW-0349">Heme</keyword>
<dbReference type="STRING" id="135208.A0A4Y9ZHF2"/>
<dbReference type="SUPFAM" id="SSF48264">
    <property type="entry name" value="Cytochrome P450"/>
    <property type="match status" value="1"/>
</dbReference>
<dbReference type="InterPro" id="IPR002401">
    <property type="entry name" value="Cyt_P450_E_grp-I"/>
</dbReference>
<evidence type="ECO:0000313" key="12">
    <source>
        <dbReference type="Proteomes" id="UP000298061"/>
    </source>
</evidence>
<name>A0A4Y9ZHF2_9AGAM</name>
<evidence type="ECO:0000256" key="3">
    <source>
        <dbReference type="ARBA" id="ARBA00010617"/>
    </source>
</evidence>
<comment type="cofactor">
    <cofactor evidence="1 9">
        <name>heme</name>
        <dbReference type="ChEBI" id="CHEBI:30413"/>
    </cofactor>
</comment>
<dbReference type="InterPro" id="IPR050364">
    <property type="entry name" value="Cytochrome_P450_fung"/>
</dbReference>
<evidence type="ECO:0000256" key="10">
    <source>
        <dbReference type="RuleBase" id="RU000461"/>
    </source>
</evidence>
<sequence>MGFDWLFSSMLYGPTWRKHRSLFQRHFHQRSTLQHQPVQTIEAHTLLRNLCSTPDDLFHHIRRGSAAVVMDISYGHQVSQEGDIYVTIADRAMTGIAAAGIFGTYLVDYIPWLKYVPSWLPGTGFKRQAKEWRKYSRAMLDRPFEMVQERMRNGTAKPCFATAELENWNKSGQDPAHKIMIQNVAAISYAAGADTTVSALLSFFLAMSLHPEIQVRAQQEIDAVTGGQRLPQFSDRSAFPYIGCIVWECLRWNPVTPLGLIHTATEDDIYAGYSIPKGTHVMANVWNILHDVATYPDPMSFMPERFEDEETNKAHGINDLPLAAFGFGRRMCPGRYLALDTIWINIACVLSSFTISKAIDKNGRPVEPDIEFTSEFLSRPKPFQASIRPRSAAALELIRETEYDHPTS</sequence>
<reference evidence="11 12" key="1">
    <citation type="submission" date="2019-02" db="EMBL/GenBank/DDBJ databases">
        <title>Genome sequencing of the rare red list fungi Hericium alpestre (H. flagellum).</title>
        <authorList>
            <person name="Buettner E."/>
            <person name="Kellner H."/>
        </authorList>
    </citation>
    <scope>NUCLEOTIDE SEQUENCE [LARGE SCALE GENOMIC DNA]</scope>
    <source>
        <strain evidence="11 12">DSM 108284</strain>
    </source>
</reference>
<dbReference type="PROSITE" id="PS00086">
    <property type="entry name" value="CYTOCHROME_P450"/>
    <property type="match status" value="1"/>
</dbReference>
<dbReference type="AlphaFoldDB" id="A0A4Y9ZHF2"/>
<dbReference type="Gene3D" id="1.10.630.10">
    <property type="entry name" value="Cytochrome P450"/>
    <property type="match status" value="1"/>
</dbReference>
<dbReference type="GO" id="GO:0005506">
    <property type="term" value="F:iron ion binding"/>
    <property type="evidence" value="ECO:0007669"/>
    <property type="project" value="InterPro"/>
</dbReference>
<evidence type="ECO:0008006" key="13">
    <source>
        <dbReference type="Google" id="ProtNLM"/>
    </source>
</evidence>
<dbReference type="CDD" id="cd11065">
    <property type="entry name" value="CYP64-like"/>
    <property type="match status" value="1"/>
</dbReference>
<evidence type="ECO:0000256" key="2">
    <source>
        <dbReference type="ARBA" id="ARBA00005179"/>
    </source>
</evidence>
<proteinExistence type="inferred from homology"/>
<dbReference type="PANTHER" id="PTHR46300:SF7">
    <property type="entry name" value="P450, PUTATIVE (EUROFUNG)-RELATED"/>
    <property type="match status" value="1"/>
</dbReference>
<feature type="binding site" description="axial binding residue" evidence="9">
    <location>
        <position position="332"/>
    </location>
    <ligand>
        <name>heme</name>
        <dbReference type="ChEBI" id="CHEBI:30413"/>
    </ligand>
    <ligandPart>
        <name>Fe</name>
        <dbReference type="ChEBI" id="CHEBI:18248"/>
    </ligandPart>
</feature>
<comment type="caution">
    <text evidence="11">The sequence shown here is derived from an EMBL/GenBank/DDBJ whole genome shotgun (WGS) entry which is preliminary data.</text>
</comment>
<evidence type="ECO:0000256" key="6">
    <source>
        <dbReference type="ARBA" id="ARBA00023002"/>
    </source>
</evidence>
<dbReference type="OrthoDB" id="2789670at2759"/>
<keyword evidence="8 10" id="KW-0503">Monooxygenase</keyword>
<dbReference type="InterPro" id="IPR036396">
    <property type="entry name" value="Cyt_P450_sf"/>
</dbReference>
<accession>A0A4Y9ZHF2</accession>
<evidence type="ECO:0000256" key="7">
    <source>
        <dbReference type="ARBA" id="ARBA00023004"/>
    </source>
</evidence>
<dbReference type="GO" id="GO:0004497">
    <property type="term" value="F:monooxygenase activity"/>
    <property type="evidence" value="ECO:0007669"/>
    <property type="project" value="UniProtKB-KW"/>
</dbReference>
<protein>
    <recommendedName>
        <fullName evidence="13">Cytochrome P450</fullName>
    </recommendedName>
</protein>
<evidence type="ECO:0000256" key="1">
    <source>
        <dbReference type="ARBA" id="ARBA00001971"/>
    </source>
</evidence>
<evidence type="ECO:0000256" key="4">
    <source>
        <dbReference type="ARBA" id="ARBA00022617"/>
    </source>
</evidence>
<comment type="similarity">
    <text evidence="3 10">Belongs to the cytochrome P450 family.</text>
</comment>
<dbReference type="InterPro" id="IPR001128">
    <property type="entry name" value="Cyt_P450"/>
</dbReference>
<keyword evidence="6 10" id="KW-0560">Oxidoreductase</keyword>
<dbReference type="Proteomes" id="UP000298061">
    <property type="component" value="Unassembled WGS sequence"/>
</dbReference>
<evidence type="ECO:0000256" key="9">
    <source>
        <dbReference type="PIRSR" id="PIRSR602401-1"/>
    </source>
</evidence>
<dbReference type="EMBL" id="SFCI01002479">
    <property type="protein sequence ID" value="TFY73854.1"/>
    <property type="molecule type" value="Genomic_DNA"/>
</dbReference>
<evidence type="ECO:0000313" key="11">
    <source>
        <dbReference type="EMBL" id="TFY73854.1"/>
    </source>
</evidence>
<keyword evidence="12" id="KW-1185">Reference proteome</keyword>
<dbReference type="PRINTS" id="PR00385">
    <property type="entry name" value="P450"/>
</dbReference>
<dbReference type="GO" id="GO:0020037">
    <property type="term" value="F:heme binding"/>
    <property type="evidence" value="ECO:0007669"/>
    <property type="project" value="InterPro"/>
</dbReference>
<keyword evidence="5 9" id="KW-0479">Metal-binding</keyword>
<dbReference type="GO" id="GO:0016705">
    <property type="term" value="F:oxidoreductase activity, acting on paired donors, with incorporation or reduction of molecular oxygen"/>
    <property type="evidence" value="ECO:0007669"/>
    <property type="project" value="InterPro"/>
</dbReference>
<dbReference type="Pfam" id="PF00067">
    <property type="entry name" value="p450"/>
    <property type="match status" value="1"/>
</dbReference>
<organism evidence="11 12">
    <name type="scientific">Hericium alpestre</name>
    <dbReference type="NCBI Taxonomy" id="135208"/>
    <lineage>
        <taxon>Eukaryota</taxon>
        <taxon>Fungi</taxon>
        <taxon>Dikarya</taxon>
        <taxon>Basidiomycota</taxon>
        <taxon>Agaricomycotina</taxon>
        <taxon>Agaricomycetes</taxon>
        <taxon>Russulales</taxon>
        <taxon>Hericiaceae</taxon>
        <taxon>Hericium</taxon>
    </lineage>
</organism>
<keyword evidence="7 9" id="KW-0408">Iron</keyword>
<dbReference type="InterPro" id="IPR017972">
    <property type="entry name" value="Cyt_P450_CS"/>
</dbReference>
<comment type="pathway">
    <text evidence="2">Secondary metabolite biosynthesis.</text>
</comment>